<dbReference type="PANTHER" id="PTHR33993:SF2">
    <property type="entry name" value="VOC DOMAIN-CONTAINING PROTEIN"/>
    <property type="match status" value="1"/>
</dbReference>
<evidence type="ECO:0000313" key="1">
    <source>
        <dbReference type="EMBL" id="SDJ92053.1"/>
    </source>
</evidence>
<dbReference type="STRING" id="1045773.SAMN05216555_1209"/>
<dbReference type="PROSITE" id="PS51819">
    <property type="entry name" value="VOC"/>
    <property type="match status" value="1"/>
</dbReference>
<reference evidence="2" key="1">
    <citation type="submission" date="2016-10" db="EMBL/GenBank/DDBJ databases">
        <authorList>
            <person name="Varghese N."/>
            <person name="Submissions S."/>
        </authorList>
    </citation>
    <scope>NUCLEOTIDE SEQUENCE [LARGE SCALE GENOMIC DNA]</scope>
    <source>
        <strain evidence="2">CGMCC 1.10783</strain>
    </source>
</reference>
<evidence type="ECO:0000313" key="2">
    <source>
        <dbReference type="Proteomes" id="UP000182130"/>
    </source>
</evidence>
<dbReference type="Pfam" id="PF22677">
    <property type="entry name" value="Ble-like_N"/>
    <property type="match status" value="1"/>
</dbReference>
<dbReference type="Proteomes" id="UP000182130">
    <property type="component" value="Unassembled WGS sequence"/>
</dbReference>
<dbReference type="OrthoDB" id="9793039at2"/>
<dbReference type="EMBL" id="FNEI01000020">
    <property type="protein sequence ID" value="SDJ92053.1"/>
    <property type="molecule type" value="Genomic_DNA"/>
</dbReference>
<dbReference type="InterPro" id="IPR037523">
    <property type="entry name" value="VOC_core"/>
</dbReference>
<sequence>MGGVVHFEIPAEDSERANNFYQGAFGWTLNYMPELDYTIALTTPSDEQTGLPNSPGVINGALFTRSAELQTPVLTVDVEDIDAALAQVESAGGTVHKGKDAVPGMGWYAYFKDTEGNILGLWQTDDSAGK</sequence>
<gene>
    <name evidence="1" type="ORF">SAMN05216555_1209</name>
</gene>
<dbReference type="CDD" id="cd07247">
    <property type="entry name" value="SgaA_N_like"/>
    <property type="match status" value="1"/>
</dbReference>
<dbReference type="InterPro" id="IPR029068">
    <property type="entry name" value="Glyas_Bleomycin-R_OHBP_Dase"/>
</dbReference>
<proteinExistence type="predicted"/>
<accession>A0A1G8XNI5</accession>
<dbReference type="InterPro" id="IPR052164">
    <property type="entry name" value="Anthracycline_SecMetBiosynth"/>
</dbReference>
<dbReference type="AlphaFoldDB" id="A0A1G8XNI5"/>
<organism evidence="1 2">
    <name type="scientific">Arthrobacter cupressi</name>
    <dbReference type="NCBI Taxonomy" id="1045773"/>
    <lineage>
        <taxon>Bacteria</taxon>
        <taxon>Bacillati</taxon>
        <taxon>Actinomycetota</taxon>
        <taxon>Actinomycetes</taxon>
        <taxon>Micrococcales</taxon>
        <taxon>Micrococcaceae</taxon>
        <taxon>Arthrobacter</taxon>
    </lineage>
</organism>
<dbReference type="PANTHER" id="PTHR33993">
    <property type="entry name" value="GLYOXALASE-RELATED"/>
    <property type="match status" value="1"/>
</dbReference>
<dbReference type="SUPFAM" id="SSF54593">
    <property type="entry name" value="Glyoxalase/Bleomycin resistance protein/Dihydroxybiphenyl dioxygenase"/>
    <property type="match status" value="1"/>
</dbReference>
<protein>
    <submittedName>
        <fullName evidence="1">Uncharacterized protein</fullName>
    </submittedName>
</protein>
<dbReference type="Gene3D" id="3.10.180.10">
    <property type="entry name" value="2,3-Dihydroxybiphenyl 1,2-Dioxygenase, domain 1"/>
    <property type="match status" value="1"/>
</dbReference>
<dbReference type="InterPro" id="IPR053863">
    <property type="entry name" value="Glyoxy/Ble-like_N"/>
</dbReference>
<name>A0A1G8XNI5_9MICC</name>
<dbReference type="RefSeq" id="WP_074591291.1">
    <property type="nucleotide sequence ID" value="NZ_FNEI01000020.1"/>
</dbReference>
<keyword evidence="2" id="KW-1185">Reference proteome</keyword>